<feature type="transmembrane region" description="Helical" evidence="6">
    <location>
        <begin position="74"/>
        <end position="95"/>
    </location>
</feature>
<feature type="transmembrane region" description="Helical" evidence="6">
    <location>
        <begin position="115"/>
        <end position="142"/>
    </location>
</feature>
<evidence type="ECO:0000313" key="7">
    <source>
        <dbReference type="EMBL" id="KAK2569567.1"/>
    </source>
</evidence>
<evidence type="ECO:0000256" key="2">
    <source>
        <dbReference type="ARBA" id="ARBA00022475"/>
    </source>
</evidence>
<dbReference type="PANTHER" id="PTHR22752">
    <property type="entry name" value="G PROTEIN-COUPLED RECEPTOR"/>
    <property type="match status" value="1"/>
</dbReference>
<dbReference type="Gene3D" id="1.20.1070.10">
    <property type="entry name" value="Rhodopsin 7-helix transmembrane proteins"/>
    <property type="match status" value="1"/>
</dbReference>
<dbReference type="GO" id="GO:0004930">
    <property type="term" value="F:G protein-coupled receptor activity"/>
    <property type="evidence" value="ECO:0007669"/>
    <property type="project" value="UniProtKB-KW"/>
</dbReference>
<evidence type="ECO:0000313" key="8">
    <source>
        <dbReference type="Proteomes" id="UP001249851"/>
    </source>
</evidence>
<keyword evidence="6" id="KW-0472">Membrane</keyword>
<name>A0AAD9VD23_ACRCE</name>
<keyword evidence="2" id="KW-1003">Cell membrane</keyword>
<sequence>MGNTQVNVNATISNSSNSSGGTITDIPITQPLFTSEDIQKQVIAVACIGSLSFVSNLFLMILTSIRVREASYLFVQNFMVIDIINAPITFGLWIADLKTDSLALRVLTSFCQLAGFVNNTLATVFLGTVGAIAVSCFLLIVSPRGYSMFFVNKPIVRLLLFTIWFGAGFLASAPLNQGIWGAYALLQGTCWLSWQPGKYRRPEFKARD</sequence>
<evidence type="ECO:0000256" key="3">
    <source>
        <dbReference type="ARBA" id="ARBA00023040"/>
    </source>
</evidence>
<accession>A0AAD9VD23</accession>
<keyword evidence="6" id="KW-0812">Transmembrane</keyword>
<evidence type="ECO:0000256" key="4">
    <source>
        <dbReference type="ARBA" id="ARBA00023170"/>
    </source>
</evidence>
<protein>
    <submittedName>
        <fullName evidence="7">Uncharacterized protein</fullName>
    </submittedName>
</protein>
<reference evidence="7" key="1">
    <citation type="journal article" date="2023" name="G3 (Bethesda)">
        <title>Whole genome assembly and annotation of the endangered Caribbean coral Acropora cervicornis.</title>
        <authorList>
            <person name="Selwyn J.D."/>
            <person name="Vollmer S.V."/>
        </authorList>
    </citation>
    <scope>NUCLEOTIDE SEQUENCE</scope>
    <source>
        <strain evidence="7">K2</strain>
    </source>
</reference>
<keyword evidence="8" id="KW-1185">Reference proteome</keyword>
<keyword evidence="6" id="KW-1133">Transmembrane helix</keyword>
<evidence type="ECO:0000256" key="1">
    <source>
        <dbReference type="ARBA" id="ARBA00004651"/>
    </source>
</evidence>
<dbReference type="GO" id="GO:0005886">
    <property type="term" value="C:plasma membrane"/>
    <property type="evidence" value="ECO:0007669"/>
    <property type="project" value="UniProtKB-SubCell"/>
</dbReference>
<proteinExistence type="predicted"/>
<comment type="caution">
    <text evidence="7">The sequence shown here is derived from an EMBL/GenBank/DDBJ whole genome shotgun (WGS) entry which is preliminary data.</text>
</comment>
<dbReference type="CDD" id="cd00637">
    <property type="entry name" value="7tm_classA_rhodopsin-like"/>
    <property type="match status" value="1"/>
</dbReference>
<dbReference type="Proteomes" id="UP001249851">
    <property type="component" value="Unassembled WGS sequence"/>
</dbReference>
<keyword evidence="5" id="KW-0807">Transducer</keyword>
<reference evidence="7" key="2">
    <citation type="journal article" date="2023" name="Science">
        <title>Genomic signatures of disease resistance in endangered staghorn corals.</title>
        <authorList>
            <person name="Vollmer S.V."/>
            <person name="Selwyn J.D."/>
            <person name="Despard B.A."/>
            <person name="Roesel C.L."/>
        </authorList>
    </citation>
    <scope>NUCLEOTIDE SEQUENCE</scope>
    <source>
        <strain evidence="7">K2</strain>
    </source>
</reference>
<keyword evidence="4" id="KW-0675">Receptor</keyword>
<comment type="subcellular location">
    <subcellularLocation>
        <location evidence="1">Cell membrane</location>
        <topology evidence="1">Multi-pass membrane protein</topology>
    </subcellularLocation>
</comment>
<dbReference type="EMBL" id="JARQWQ010000009">
    <property type="protein sequence ID" value="KAK2569567.1"/>
    <property type="molecule type" value="Genomic_DNA"/>
</dbReference>
<feature type="transmembrane region" description="Helical" evidence="6">
    <location>
        <begin position="154"/>
        <end position="173"/>
    </location>
</feature>
<dbReference type="SUPFAM" id="SSF81321">
    <property type="entry name" value="Family A G protein-coupled receptor-like"/>
    <property type="match status" value="1"/>
</dbReference>
<organism evidence="7 8">
    <name type="scientific">Acropora cervicornis</name>
    <name type="common">Staghorn coral</name>
    <dbReference type="NCBI Taxonomy" id="6130"/>
    <lineage>
        <taxon>Eukaryota</taxon>
        <taxon>Metazoa</taxon>
        <taxon>Cnidaria</taxon>
        <taxon>Anthozoa</taxon>
        <taxon>Hexacorallia</taxon>
        <taxon>Scleractinia</taxon>
        <taxon>Astrocoeniina</taxon>
        <taxon>Acroporidae</taxon>
        <taxon>Acropora</taxon>
    </lineage>
</organism>
<keyword evidence="3" id="KW-0297">G-protein coupled receptor</keyword>
<feature type="transmembrane region" description="Helical" evidence="6">
    <location>
        <begin position="42"/>
        <end position="62"/>
    </location>
</feature>
<evidence type="ECO:0000256" key="6">
    <source>
        <dbReference type="SAM" id="Phobius"/>
    </source>
</evidence>
<dbReference type="AlphaFoldDB" id="A0AAD9VD23"/>
<evidence type="ECO:0000256" key="5">
    <source>
        <dbReference type="ARBA" id="ARBA00023224"/>
    </source>
</evidence>
<gene>
    <name evidence="7" type="ORF">P5673_005392</name>
</gene>